<name>A0ABS9CTV2_9RHOB</name>
<organism evidence="1 2">
    <name type="scientific">Octadecabacter dasysiphoniae</name>
    <dbReference type="NCBI Taxonomy" id="2909341"/>
    <lineage>
        <taxon>Bacteria</taxon>
        <taxon>Pseudomonadati</taxon>
        <taxon>Pseudomonadota</taxon>
        <taxon>Alphaproteobacteria</taxon>
        <taxon>Rhodobacterales</taxon>
        <taxon>Roseobacteraceae</taxon>
        <taxon>Octadecabacter</taxon>
    </lineage>
</organism>
<dbReference type="PANTHER" id="PTHR35004:SF7">
    <property type="entry name" value="INTEGRASE PROTEIN"/>
    <property type="match status" value="1"/>
</dbReference>
<comment type="caution">
    <text evidence="1">The sequence shown here is derived from an EMBL/GenBank/DDBJ whole genome shotgun (WGS) entry which is preliminary data.</text>
</comment>
<gene>
    <name evidence="1" type="ORF">L0664_00150</name>
</gene>
<dbReference type="PANTHER" id="PTHR35004">
    <property type="entry name" value="TRANSPOSASE RV3428C-RELATED"/>
    <property type="match status" value="1"/>
</dbReference>
<accession>A0ABS9CTV2</accession>
<evidence type="ECO:0008006" key="3">
    <source>
        <dbReference type="Google" id="ProtNLM"/>
    </source>
</evidence>
<dbReference type="Proteomes" id="UP001200557">
    <property type="component" value="Unassembled WGS sequence"/>
</dbReference>
<evidence type="ECO:0000313" key="1">
    <source>
        <dbReference type="EMBL" id="MCF2869463.1"/>
    </source>
</evidence>
<evidence type="ECO:0000313" key="2">
    <source>
        <dbReference type="Proteomes" id="UP001200557"/>
    </source>
</evidence>
<keyword evidence="2" id="KW-1185">Reference proteome</keyword>
<sequence>MACLREKQRDISSRTARRLRRCCVMRFHREYRRSEAPRRPTLDGYVGIIDEILRADRALIKKERRTAKRIFQRLRDEHGYVCSLTTVTYYVREQERRPKEVFVPLSLRPGHAQVDFGATLDIIGGMECKIHFFVMSLPHSDAVFAKEYPAETTEAFCDGNASAFAFFGGTPQSILYDNTKIAVARILGCLLRVR</sequence>
<dbReference type="EMBL" id="JAKGAQ010000001">
    <property type="protein sequence ID" value="MCF2869463.1"/>
    <property type="molecule type" value="Genomic_DNA"/>
</dbReference>
<proteinExistence type="predicted"/>
<protein>
    <recommendedName>
        <fullName evidence="3">Transposase</fullName>
    </recommendedName>
</protein>
<reference evidence="1 2" key="1">
    <citation type="submission" date="2022-01" db="EMBL/GenBank/DDBJ databases">
        <title>Octadecabacter sp. nov., isolated from a marine alga.</title>
        <authorList>
            <person name="Jin M.S."/>
            <person name="Kim H.M."/>
            <person name="Han D.M."/>
            <person name="Jung J.J."/>
            <person name="Jeon C.O."/>
        </authorList>
    </citation>
    <scope>NUCLEOTIDE SEQUENCE [LARGE SCALE GENOMIC DNA]</scope>
    <source>
        <strain evidence="1 2">G9-8</strain>
    </source>
</reference>